<dbReference type="STRING" id="50990.A0A4Y7QBL0"/>
<protein>
    <recommendedName>
        <fullName evidence="4">Exocyst complex component SEC5</fullName>
    </recommendedName>
</protein>
<comment type="function">
    <text evidence="4">Component of the exocyst complex involved in the docking of exocytic vesicles with fusion sites on the plasma membrane.</text>
</comment>
<feature type="coiled-coil region" evidence="5">
    <location>
        <begin position="296"/>
        <end position="323"/>
    </location>
</feature>
<evidence type="ECO:0000256" key="1">
    <source>
        <dbReference type="ARBA" id="ARBA00010578"/>
    </source>
</evidence>
<dbReference type="GO" id="GO:0006887">
    <property type="term" value="P:exocytosis"/>
    <property type="evidence" value="ECO:0007669"/>
    <property type="project" value="UniProtKB-KW"/>
</dbReference>
<comment type="similarity">
    <text evidence="1 4">Belongs to the SEC5 family.</text>
</comment>
<feature type="compositionally biased region" description="Polar residues" evidence="6">
    <location>
        <begin position="241"/>
        <end position="261"/>
    </location>
</feature>
<dbReference type="VEuPathDB" id="FungiDB:BD410DRAFT_838154"/>
<dbReference type="AlphaFoldDB" id="A0A4Y7QBL0"/>
<dbReference type="Pfam" id="PF15469">
    <property type="entry name" value="Sec5"/>
    <property type="match status" value="1"/>
</dbReference>
<organism evidence="8 9">
    <name type="scientific">Rickenella mellea</name>
    <dbReference type="NCBI Taxonomy" id="50990"/>
    <lineage>
        <taxon>Eukaryota</taxon>
        <taxon>Fungi</taxon>
        <taxon>Dikarya</taxon>
        <taxon>Basidiomycota</taxon>
        <taxon>Agaricomycotina</taxon>
        <taxon>Agaricomycetes</taxon>
        <taxon>Hymenochaetales</taxon>
        <taxon>Rickenellaceae</taxon>
        <taxon>Rickenella</taxon>
    </lineage>
</organism>
<feature type="compositionally biased region" description="Basic and acidic residues" evidence="6">
    <location>
        <begin position="931"/>
        <end position="945"/>
    </location>
</feature>
<dbReference type="GO" id="GO:0000145">
    <property type="term" value="C:exocyst"/>
    <property type="evidence" value="ECO:0007669"/>
    <property type="project" value="UniProtKB-UniRule"/>
</dbReference>
<evidence type="ECO:0000313" key="8">
    <source>
        <dbReference type="EMBL" id="TDL24651.1"/>
    </source>
</evidence>
<evidence type="ECO:0000313" key="9">
    <source>
        <dbReference type="Proteomes" id="UP000294933"/>
    </source>
</evidence>
<keyword evidence="9" id="KW-1185">Reference proteome</keyword>
<dbReference type="GO" id="GO:0006893">
    <property type="term" value="P:Golgi to plasma membrane transport"/>
    <property type="evidence" value="ECO:0007669"/>
    <property type="project" value="UniProtKB-UniRule"/>
</dbReference>
<feature type="region of interest" description="Disordered" evidence="6">
    <location>
        <begin position="237"/>
        <end position="271"/>
    </location>
</feature>
<dbReference type="PANTHER" id="PTHR13043">
    <property type="entry name" value="EXOCYST COMPLEX COMPONENT SEC5"/>
    <property type="match status" value="1"/>
</dbReference>
<name>A0A4Y7QBL0_9AGAM</name>
<dbReference type="PANTHER" id="PTHR13043:SF1">
    <property type="entry name" value="EXOCYST COMPLEX COMPONENT 2"/>
    <property type="match status" value="1"/>
</dbReference>
<keyword evidence="5" id="KW-0175">Coiled coil</keyword>
<comment type="subunit">
    <text evidence="4">Component of the exocyst complex.</text>
</comment>
<keyword evidence="3 4" id="KW-0268">Exocytosis</keyword>
<evidence type="ECO:0000256" key="4">
    <source>
        <dbReference type="RuleBase" id="RU365069"/>
    </source>
</evidence>
<dbReference type="GO" id="GO:0015031">
    <property type="term" value="P:protein transport"/>
    <property type="evidence" value="ECO:0007669"/>
    <property type="project" value="UniProtKB-KW"/>
</dbReference>
<reference evidence="8 9" key="1">
    <citation type="submission" date="2018-06" db="EMBL/GenBank/DDBJ databases">
        <title>A transcriptomic atlas of mushroom development highlights an independent origin of complex multicellularity.</title>
        <authorList>
            <consortium name="DOE Joint Genome Institute"/>
            <person name="Krizsan K."/>
            <person name="Almasi E."/>
            <person name="Merenyi Z."/>
            <person name="Sahu N."/>
            <person name="Viragh M."/>
            <person name="Koszo T."/>
            <person name="Mondo S."/>
            <person name="Kiss B."/>
            <person name="Balint B."/>
            <person name="Kues U."/>
            <person name="Barry K."/>
            <person name="Hegedus J.C."/>
            <person name="Henrissat B."/>
            <person name="Johnson J."/>
            <person name="Lipzen A."/>
            <person name="Ohm R."/>
            <person name="Nagy I."/>
            <person name="Pangilinan J."/>
            <person name="Yan J."/>
            <person name="Xiong Y."/>
            <person name="Grigoriev I.V."/>
            <person name="Hibbett D.S."/>
            <person name="Nagy L.G."/>
        </authorList>
    </citation>
    <scope>NUCLEOTIDE SEQUENCE [LARGE SCALE GENOMIC DNA]</scope>
    <source>
        <strain evidence="8 9">SZMC22713</strain>
    </source>
</reference>
<feature type="region of interest" description="Disordered" evidence="6">
    <location>
        <begin position="920"/>
        <end position="945"/>
    </location>
</feature>
<sequence>MPRLNLNVDEAALLKKYRVSSLAPKTWDDVDHELTGSVAGALTGIGTSTDADGDPLGLGKTVDLASMDLESKAAILISSKSFDPKAFLSTVHPNATYQDLAAGISHLKSSIDSRSEAIRILVEDNFDRFVAVKASTDAVYGEMREGLLADSTDYASKTLRDQLKLAATKADQVFLPVLENSSKAHKLRSTLGVFERSKFFFNLPGSLMESIEAGKYEATLRDYKKGKFLLESRPSQLLPVNPTTSSTATNGANINGQVNQQSSSPSASSSISVEAQQKRILDKVWATVERVMGEMKSVLLNQLRETNRAVEEQEKTIEILLDLNTAEDPTWVYFDSQHKHIMEQLNKVYTSSLARVDDAKETATSVAPDAAALTSLLATNLHEGIAALDTKQKQPESVIADWLGFPMCFTTCYVSVDVPLAKGAGHEVWDATLDTVKNLSEVIITSLPNFWRIAKSYMDGKFRRSNTRRSPSQCRILALDIVRLYISLISQYFTLSDMAVTSPPVGGSAASSIPSFVPRTSTSLTAAHHLVRVLAEIQDCVNEVASMGISTDAESGVKSLLESARWRFEEALTSVWLRDANIFYHLETWTANPAEPSTTLFLEQMHTFQKHLTTAAFKIAGGIDLTASSTSSLTRPVKQNRVAVSFVQKITKSFLDSLYAFLDGLVHLASEDGEKGKAPIHLPDDMTGKSGRVEGWDIKNPDTKLLVVVSNFGHLKVSLIPSMVTQLEAAFGTNIDSDREMLMTVVQELDRTLFEGYLKPKAAAVTAIVRSGVLDPAMDWYETPRPTEIRPYMYETLMYLVEVHAHVSGAAKPLLDRTLNTLVEEVANEALRCFRQVKRFGMGGMLRATLEIEFMHQTLSRFVTPTAAKTLSEVYNKISKAYERRQGEESLQNLLDGVKKTWADTRRSTGIEFLCFRPTKDKSAKSATSSIKEDKRGEKEGRKRE</sequence>
<dbReference type="InterPro" id="IPR029175">
    <property type="entry name" value="EXOC2/Sec5"/>
</dbReference>
<accession>A0A4Y7QBL0</accession>
<evidence type="ECO:0000256" key="6">
    <source>
        <dbReference type="SAM" id="MobiDB-lite"/>
    </source>
</evidence>
<evidence type="ECO:0000256" key="5">
    <source>
        <dbReference type="SAM" id="Coils"/>
    </source>
</evidence>
<dbReference type="InterPro" id="IPR039481">
    <property type="entry name" value="EXOC2/Sec5_N_dom"/>
</dbReference>
<feature type="compositionally biased region" description="Low complexity" evidence="6">
    <location>
        <begin position="262"/>
        <end position="271"/>
    </location>
</feature>
<evidence type="ECO:0000256" key="3">
    <source>
        <dbReference type="ARBA" id="ARBA00022483"/>
    </source>
</evidence>
<dbReference type="Proteomes" id="UP000294933">
    <property type="component" value="Unassembled WGS sequence"/>
</dbReference>
<proteinExistence type="inferred from homology"/>
<gene>
    <name evidence="8" type="ORF">BD410DRAFT_838154</name>
</gene>
<evidence type="ECO:0000256" key="2">
    <source>
        <dbReference type="ARBA" id="ARBA00022448"/>
    </source>
</evidence>
<dbReference type="EMBL" id="ML170166">
    <property type="protein sequence ID" value="TDL24651.1"/>
    <property type="molecule type" value="Genomic_DNA"/>
</dbReference>
<keyword evidence="2 4" id="KW-0813">Transport</keyword>
<evidence type="ECO:0000259" key="7">
    <source>
        <dbReference type="Pfam" id="PF15469"/>
    </source>
</evidence>
<feature type="domain" description="Exocyst complex component EXOC2/Sec5 N-terminal" evidence="7">
    <location>
        <begin position="54"/>
        <end position="916"/>
    </location>
</feature>
<keyword evidence="4" id="KW-0653">Protein transport</keyword>
<dbReference type="OrthoDB" id="26242at2759"/>